<evidence type="ECO:0000313" key="2">
    <source>
        <dbReference type="EMBL" id="ALE02434.1"/>
    </source>
</evidence>
<evidence type="ECO:0000259" key="1">
    <source>
        <dbReference type="Pfam" id="PF00462"/>
    </source>
</evidence>
<proteinExistence type="predicted"/>
<dbReference type="AlphaFoldDB" id="A0A0M4LQT1"/>
<dbReference type="InterPro" id="IPR051548">
    <property type="entry name" value="Grx-like_ET"/>
</dbReference>
<protein>
    <submittedName>
        <fullName evidence="2">YruB family glutaredoxin</fullName>
    </submittedName>
</protein>
<accession>A0A0M4LQT1</accession>
<dbReference type="PRINTS" id="PR00160">
    <property type="entry name" value="GLUTAREDOXIN"/>
</dbReference>
<dbReference type="OrthoDB" id="9814618at2"/>
<dbReference type="SUPFAM" id="SSF52833">
    <property type="entry name" value="Thioredoxin-like"/>
    <property type="match status" value="1"/>
</dbReference>
<evidence type="ECO:0000313" key="3">
    <source>
        <dbReference type="Proteomes" id="UP000068905"/>
    </source>
</evidence>
<dbReference type="InterPro" id="IPR036249">
    <property type="entry name" value="Thioredoxin-like_sf"/>
</dbReference>
<dbReference type="InterPro" id="IPR014025">
    <property type="entry name" value="Glutaredoxin_subgr"/>
</dbReference>
<dbReference type="Gene3D" id="3.40.30.10">
    <property type="entry name" value="Glutaredoxin"/>
    <property type="match status" value="1"/>
</dbReference>
<dbReference type="InterPro" id="IPR002109">
    <property type="entry name" value="Glutaredoxin"/>
</dbReference>
<dbReference type="Proteomes" id="UP000068905">
    <property type="component" value="Chromosome"/>
</dbReference>
<dbReference type="PANTHER" id="PTHR34386:SF1">
    <property type="entry name" value="GLUTAREDOXIN-LIKE PROTEIN NRDH"/>
    <property type="match status" value="1"/>
</dbReference>
<dbReference type="GO" id="GO:0045454">
    <property type="term" value="P:cell redox homeostasis"/>
    <property type="evidence" value="ECO:0007669"/>
    <property type="project" value="TreeGrafter"/>
</dbReference>
<feature type="domain" description="Glutaredoxin" evidence="1">
    <location>
        <begin position="26"/>
        <end position="83"/>
    </location>
</feature>
<dbReference type="EMBL" id="CP006911">
    <property type="protein sequence ID" value="ALE02434.1"/>
    <property type="molecule type" value="Genomic_DNA"/>
</dbReference>
<reference evidence="2 3" key="1">
    <citation type="journal article" date="2015" name="Genome Announc.">
        <title>Genome Sequence of 'Candidatus Thioglobus singularis' Strain PS1, a Mixotroph from the SUP05 Clade of Marine Gammaproteobacteria.</title>
        <authorList>
            <person name="Marshall K.T."/>
            <person name="Morris R.M."/>
        </authorList>
    </citation>
    <scope>NUCLEOTIDE SEQUENCE [LARGE SCALE GENOMIC DNA]</scope>
    <source>
        <strain evidence="2 3">PS1</strain>
    </source>
</reference>
<dbReference type="STRING" id="1125411.W908_07840"/>
<name>A0A0M4LQT1_9GAMM</name>
<dbReference type="PROSITE" id="PS51354">
    <property type="entry name" value="GLUTAREDOXIN_2"/>
    <property type="match status" value="1"/>
</dbReference>
<dbReference type="KEGG" id="tsn:W908_07840"/>
<gene>
    <name evidence="2" type="ORF">W908_07840</name>
</gene>
<sequence length="112" mass="12780">MLGLFSLHTGIICALNNCIDLFYFMIKVYTSHSCFYCTRAKNYLDNLDIEYETLNIQEDSDARNFFMKSGFRTVPQIFVNDTLLVKGGSDGLVQMSKEDIQNKVLEITGSEL</sequence>
<dbReference type="Pfam" id="PF00462">
    <property type="entry name" value="Glutaredoxin"/>
    <property type="match status" value="1"/>
</dbReference>
<keyword evidence="3" id="KW-1185">Reference proteome</keyword>
<dbReference type="PANTHER" id="PTHR34386">
    <property type="entry name" value="GLUTAREDOXIN"/>
    <property type="match status" value="1"/>
</dbReference>
<organism evidence="2 3">
    <name type="scientific">Candidatus Pseudothioglobus singularis PS1</name>
    <dbReference type="NCBI Taxonomy" id="1125411"/>
    <lineage>
        <taxon>Bacteria</taxon>
        <taxon>Pseudomonadati</taxon>
        <taxon>Pseudomonadota</taxon>
        <taxon>Gammaproteobacteria</taxon>
        <taxon>Candidatus Pseudothioglobaceae</taxon>
        <taxon>Candidatus Pseudothioglobus</taxon>
    </lineage>
</organism>
<dbReference type="GO" id="GO:0009055">
    <property type="term" value="F:electron transfer activity"/>
    <property type="evidence" value="ECO:0007669"/>
    <property type="project" value="TreeGrafter"/>
</dbReference>
<dbReference type="CDD" id="cd02066">
    <property type="entry name" value="GRX_family"/>
    <property type="match status" value="1"/>
</dbReference>